<dbReference type="Proteomes" id="UP000663889">
    <property type="component" value="Unassembled WGS sequence"/>
</dbReference>
<name>A0A815ZHD3_9BILA</name>
<accession>A0A815ZHD3</accession>
<reference evidence="1" key="1">
    <citation type="submission" date="2021-02" db="EMBL/GenBank/DDBJ databases">
        <authorList>
            <person name="Nowell W R."/>
        </authorList>
    </citation>
    <scope>NUCLEOTIDE SEQUENCE</scope>
</reference>
<comment type="caution">
    <text evidence="1">The sequence shown here is derived from an EMBL/GenBank/DDBJ whole genome shotgun (WGS) entry which is preliminary data.</text>
</comment>
<protein>
    <submittedName>
        <fullName evidence="1">Uncharacterized protein</fullName>
    </submittedName>
</protein>
<feature type="non-terminal residue" evidence="1">
    <location>
        <position position="1"/>
    </location>
</feature>
<evidence type="ECO:0000313" key="2">
    <source>
        <dbReference type="Proteomes" id="UP000663889"/>
    </source>
</evidence>
<gene>
    <name evidence="1" type="ORF">SEV965_LOCUS39975</name>
</gene>
<evidence type="ECO:0000313" key="1">
    <source>
        <dbReference type="EMBL" id="CAF1584648.1"/>
    </source>
</evidence>
<sequence length="48" mass="5117">VAVHAAAATNGGVGSAIANIKWEKISQDVCHKHKSTIKIEHFHLPLST</sequence>
<organism evidence="1 2">
    <name type="scientific">Rotaria sordida</name>
    <dbReference type="NCBI Taxonomy" id="392033"/>
    <lineage>
        <taxon>Eukaryota</taxon>
        <taxon>Metazoa</taxon>
        <taxon>Spiralia</taxon>
        <taxon>Gnathifera</taxon>
        <taxon>Rotifera</taxon>
        <taxon>Eurotatoria</taxon>
        <taxon>Bdelloidea</taxon>
        <taxon>Philodinida</taxon>
        <taxon>Philodinidae</taxon>
        <taxon>Rotaria</taxon>
    </lineage>
</organism>
<dbReference type="EMBL" id="CAJNOU010020166">
    <property type="protein sequence ID" value="CAF1584648.1"/>
    <property type="molecule type" value="Genomic_DNA"/>
</dbReference>
<dbReference type="AlphaFoldDB" id="A0A815ZHD3"/>
<proteinExistence type="predicted"/>